<dbReference type="EMBL" id="MUBK01000071">
    <property type="protein sequence ID" value="OTA14696.1"/>
    <property type="molecule type" value="Genomic_DNA"/>
</dbReference>
<sequence length="488" mass="54390">MSNENSIYCHDCQKVAKRVARIRLVADYTGKPIPNKAYTVLKGEAIVTQGVSDGNGVSSEEILTTIPLFVEISPRFPVRKEGVKFFKQHRYDNLTLNRSTKSLAECKPYLDKIYGKVVDVPILTAECLWHRYQKEAEEIVGQGGELIADPIVRNKRINQTYAKIWLKDNRFQWAGLAAFASKQVGCGLLNFSDTVENMEGDVVAKSRAMVSAAKVGVHSALPLFSPFMSTFSGTTFIQDIDKAIQDGKASIAASKKNKVTEVSKYIQIATVSGAVTVEGATYATFKRSFNMMGIGNATLFLDVYPLHAFYHQRGLKELEACLRDRKNIYGHSQFPILWPIGQDKLEFGLPFKEILPAFKAIDEGKLADGVRHLADHEQKNILEAIMYSDWWLVGALWGNQVFHTLGDTSITQPVELPLAAQCKSTNDGRTIEFTNGILDGLTSRLSNVENRMEFVYKAATRFDEMLRGDERRVIAESLKEIASNGGVK</sequence>
<evidence type="ECO:0000313" key="1">
    <source>
        <dbReference type="EMBL" id="OTA14696.1"/>
    </source>
</evidence>
<accession>A0A1Y2S7T2</accession>
<proteinExistence type="predicted"/>
<reference evidence="1 2" key="1">
    <citation type="submission" date="2017-01" db="EMBL/GenBank/DDBJ databases">
        <title>Deconstructing symbiosis and pathogenesis requirements using a combined genomic-metabolomic approach.</title>
        <authorList>
            <person name="Tobias N.J."/>
            <person name="Wolff H."/>
            <person name="Djahanschiri B."/>
            <person name="Ebersberger I."/>
            <person name="Bode H.B."/>
        </authorList>
    </citation>
    <scope>NUCLEOTIDE SEQUENCE [LARGE SCALE GENOMIC DNA]</scope>
    <source>
        <strain evidence="1 2">DSM 4764</strain>
    </source>
</reference>
<gene>
    <name evidence="1" type="ORF">Xbed_03653</name>
</gene>
<dbReference type="Pfam" id="PF10720">
    <property type="entry name" value="DUF2515"/>
    <property type="match status" value="1"/>
</dbReference>
<dbReference type="STRING" id="40578.Xbed_03653"/>
<organism evidence="1 2">
    <name type="scientific">Xenorhabdus beddingii</name>
    <dbReference type="NCBI Taxonomy" id="40578"/>
    <lineage>
        <taxon>Bacteria</taxon>
        <taxon>Pseudomonadati</taxon>
        <taxon>Pseudomonadota</taxon>
        <taxon>Gammaproteobacteria</taxon>
        <taxon>Enterobacterales</taxon>
        <taxon>Morganellaceae</taxon>
        <taxon>Xenorhabdus</taxon>
    </lineage>
</organism>
<dbReference type="InterPro" id="IPR019658">
    <property type="entry name" value="DUF2515"/>
</dbReference>
<dbReference type="AlphaFoldDB" id="A0A1Y2S7T2"/>
<protein>
    <submittedName>
        <fullName evidence="1">Lipase</fullName>
    </submittedName>
</protein>
<evidence type="ECO:0000313" key="2">
    <source>
        <dbReference type="Proteomes" id="UP000194204"/>
    </source>
</evidence>
<dbReference type="Proteomes" id="UP000194204">
    <property type="component" value="Unassembled WGS sequence"/>
</dbReference>
<comment type="caution">
    <text evidence="1">The sequence shown here is derived from an EMBL/GenBank/DDBJ whole genome shotgun (WGS) entry which is preliminary data.</text>
</comment>
<name>A0A1Y2S7T2_9GAMM</name>
<dbReference type="RefSeq" id="WP_244182554.1">
    <property type="nucleotide sequence ID" value="NZ_CAWNHF010000180.1"/>
</dbReference>
<keyword evidence="2" id="KW-1185">Reference proteome</keyword>